<dbReference type="EMBL" id="AWWI01000042">
    <property type="protein sequence ID" value="PIL21326.1"/>
    <property type="molecule type" value="Genomic_DNA"/>
</dbReference>
<dbReference type="GO" id="GO:0016020">
    <property type="term" value="C:membrane"/>
    <property type="evidence" value="ECO:0007669"/>
    <property type="project" value="UniProtKB-SubCell"/>
</dbReference>
<gene>
    <name evidence="7" type="ORF">P775_04880</name>
</gene>
<comment type="similarity">
    <text evidence="2">Belongs to the NlpA lipoprotein family.</text>
</comment>
<protein>
    <submittedName>
        <fullName evidence="7">Uncharacterized protein</fullName>
    </submittedName>
</protein>
<dbReference type="SUPFAM" id="SSF53850">
    <property type="entry name" value="Periplasmic binding protein-like II"/>
    <property type="match status" value="1"/>
</dbReference>
<evidence type="ECO:0000256" key="5">
    <source>
        <dbReference type="ARBA" id="ARBA00023139"/>
    </source>
</evidence>
<evidence type="ECO:0000256" key="6">
    <source>
        <dbReference type="ARBA" id="ARBA00023288"/>
    </source>
</evidence>
<comment type="subcellular location">
    <subcellularLocation>
        <location evidence="1">Membrane</location>
        <topology evidence="1">Lipid-anchor</topology>
    </subcellularLocation>
</comment>
<organism evidence="7 8">
    <name type="scientific">Puniceibacterium antarcticum</name>
    <dbReference type="NCBI Taxonomy" id="1206336"/>
    <lineage>
        <taxon>Bacteria</taxon>
        <taxon>Pseudomonadati</taxon>
        <taxon>Pseudomonadota</taxon>
        <taxon>Alphaproteobacteria</taxon>
        <taxon>Rhodobacterales</taxon>
        <taxon>Paracoccaceae</taxon>
        <taxon>Puniceibacterium</taxon>
    </lineage>
</organism>
<keyword evidence="6" id="KW-0449">Lipoprotein</keyword>
<accession>A0A2G8RIA7</accession>
<keyword evidence="3" id="KW-0732">Signal</keyword>
<dbReference type="AlphaFoldDB" id="A0A2G8RIA7"/>
<keyword evidence="5" id="KW-0564">Palmitate</keyword>
<proteinExistence type="inferred from homology"/>
<dbReference type="Gene3D" id="3.40.190.10">
    <property type="entry name" value="Periplasmic binding protein-like II"/>
    <property type="match status" value="1"/>
</dbReference>
<keyword evidence="4" id="KW-0472">Membrane</keyword>
<reference evidence="7 8" key="1">
    <citation type="submission" date="2013-09" db="EMBL/GenBank/DDBJ databases">
        <title>Genome sequencing of Phaeobacter antarcticus sp. nov. SM1211.</title>
        <authorList>
            <person name="Zhang X.-Y."/>
            <person name="Liu C."/>
            <person name="Chen X.-L."/>
            <person name="Xie B.-B."/>
            <person name="Qin Q.-L."/>
            <person name="Rong J.-C."/>
            <person name="Zhang Y.-Z."/>
        </authorList>
    </citation>
    <scope>NUCLEOTIDE SEQUENCE [LARGE SCALE GENOMIC DNA]</scope>
    <source>
        <strain evidence="7 8">SM1211</strain>
    </source>
</reference>
<dbReference type="Proteomes" id="UP000231259">
    <property type="component" value="Unassembled WGS sequence"/>
</dbReference>
<evidence type="ECO:0000256" key="4">
    <source>
        <dbReference type="ARBA" id="ARBA00023136"/>
    </source>
</evidence>
<comment type="caution">
    <text evidence="7">The sequence shown here is derived from an EMBL/GenBank/DDBJ whole genome shotgun (WGS) entry which is preliminary data.</text>
</comment>
<evidence type="ECO:0000313" key="7">
    <source>
        <dbReference type="EMBL" id="PIL21326.1"/>
    </source>
</evidence>
<evidence type="ECO:0000313" key="8">
    <source>
        <dbReference type="Proteomes" id="UP000231259"/>
    </source>
</evidence>
<evidence type="ECO:0000256" key="2">
    <source>
        <dbReference type="ARBA" id="ARBA00008973"/>
    </source>
</evidence>
<dbReference type="Pfam" id="PF03180">
    <property type="entry name" value="Lipoprotein_9"/>
    <property type="match status" value="1"/>
</dbReference>
<dbReference type="InterPro" id="IPR004872">
    <property type="entry name" value="Lipoprotein_NlpA"/>
</dbReference>
<keyword evidence="8" id="KW-1185">Reference proteome</keyword>
<evidence type="ECO:0000256" key="3">
    <source>
        <dbReference type="ARBA" id="ARBA00022729"/>
    </source>
</evidence>
<evidence type="ECO:0000256" key="1">
    <source>
        <dbReference type="ARBA" id="ARBA00004635"/>
    </source>
</evidence>
<name>A0A2G8RIA7_9RHOB</name>
<sequence length="44" mass="4889">MNIIVLPAGDQDASWLKPLADAYHSDAVKAFIDEKYHGTVLTSW</sequence>